<proteinExistence type="predicted"/>
<reference evidence="1" key="1">
    <citation type="submission" date="2014-09" db="EMBL/GenBank/DDBJ databases">
        <authorList>
            <person name="Magalhaes I.L.F."/>
            <person name="Oliveira U."/>
            <person name="Santos F.R."/>
            <person name="Vidigal T.H.D.A."/>
            <person name="Brescovit A.D."/>
            <person name="Santos A.J."/>
        </authorList>
    </citation>
    <scope>NUCLEOTIDE SEQUENCE</scope>
    <source>
        <tissue evidence="1">Shoot tissue taken approximately 20 cm above the soil surface</tissue>
    </source>
</reference>
<dbReference type="EMBL" id="GBRH01264905">
    <property type="protein sequence ID" value="JAD32990.1"/>
    <property type="molecule type" value="Transcribed_RNA"/>
</dbReference>
<sequence>MGHKVSHWANFQPTIQKNMLLRSGFSPNRSFRRTKPVKLPVPSSTGDPVQFFVL</sequence>
<organism evidence="1">
    <name type="scientific">Arundo donax</name>
    <name type="common">Giant reed</name>
    <name type="synonym">Donax arundinaceus</name>
    <dbReference type="NCBI Taxonomy" id="35708"/>
    <lineage>
        <taxon>Eukaryota</taxon>
        <taxon>Viridiplantae</taxon>
        <taxon>Streptophyta</taxon>
        <taxon>Embryophyta</taxon>
        <taxon>Tracheophyta</taxon>
        <taxon>Spermatophyta</taxon>
        <taxon>Magnoliopsida</taxon>
        <taxon>Liliopsida</taxon>
        <taxon>Poales</taxon>
        <taxon>Poaceae</taxon>
        <taxon>PACMAD clade</taxon>
        <taxon>Arundinoideae</taxon>
        <taxon>Arundineae</taxon>
        <taxon>Arundo</taxon>
    </lineage>
</organism>
<reference evidence="1" key="2">
    <citation type="journal article" date="2015" name="Data Brief">
        <title>Shoot transcriptome of the giant reed, Arundo donax.</title>
        <authorList>
            <person name="Barrero R.A."/>
            <person name="Guerrero F.D."/>
            <person name="Moolhuijzen P."/>
            <person name="Goolsby J.A."/>
            <person name="Tidwell J."/>
            <person name="Bellgard S.E."/>
            <person name="Bellgard M.I."/>
        </authorList>
    </citation>
    <scope>NUCLEOTIDE SEQUENCE</scope>
    <source>
        <tissue evidence="1">Shoot tissue taken approximately 20 cm above the soil surface</tissue>
    </source>
</reference>
<evidence type="ECO:0000313" key="1">
    <source>
        <dbReference type="EMBL" id="JAD32990.1"/>
    </source>
</evidence>
<protein>
    <submittedName>
        <fullName evidence="1">Uncharacterized protein</fullName>
    </submittedName>
</protein>
<accession>A0A0A8Z8A8</accession>
<name>A0A0A8Z8A8_ARUDO</name>
<dbReference type="AlphaFoldDB" id="A0A0A8Z8A8"/>